<evidence type="ECO:0000313" key="5">
    <source>
        <dbReference type="Proteomes" id="UP000777438"/>
    </source>
</evidence>
<dbReference type="Proteomes" id="UP000777438">
    <property type="component" value="Unassembled WGS sequence"/>
</dbReference>
<comment type="caution">
    <text evidence="4">The sequence shown here is derived from an EMBL/GenBank/DDBJ whole genome shotgun (WGS) entry which is preliminary data.</text>
</comment>
<dbReference type="PANTHER" id="PTHR33227">
    <property type="entry name" value="STIGMA-SPECIFIC STIG1-LIKE PROTEIN 3"/>
    <property type="match status" value="1"/>
</dbReference>
<comment type="similarity">
    <text evidence="1">Belongs to the STIG1 family.</text>
</comment>
<reference evidence="4 5" key="1">
    <citation type="journal article" date="2021" name="Nat. Commun.">
        <title>Genetic determinants of endophytism in the Arabidopsis root mycobiome.</title>
        <authorList>
            <person name="Mesny F."/>
            <person name="Miyauchi S."/>
            <person name="Thiergart T."/>
            <person name="Pickel B."/>
            <person name="Atanasova L."/>
            <person name="Karlsson M."/>
            <person name="Huettel B."/>
            <person name="Barry K.W."/>
            <person name="Haridas S."/>
            <person name="Chen C."/>
            <person name="Bauer D."/>
            <person name="Andreopoulos W."/>
            <person name="Pangilinan J."/>
            <person name="LaButti K."/>
            <person name="Riley R."/>
            <person name="Lipzen A."/>
            <person name="Clum A."/>
            <person name="Drula E."/>
            <person name="Henrissat B."/>
            <person name="Kohler A."/>
            <person name="Grigoriev I.V."/>
            <person name="Martin F.M."/>
            <person name="Hacquard S."/>
        </authorList>
    </citation>
    <scope>NUCLEOTIDE SEQUENCE [LARGE SCALE GENOMIC DNA]</scope>
    <source>
        <strain evidence="4 5">MPI-CAGE-CH-0241</strain>
    </source>
</reference>
<feature type="chain" id="PRO_5040422208" description="TNFR-Cys domain-containing protein" evidence="3">
    <location>
        <begin position="22"/>
        <end position="329"/>
    </location>
</feature>
<evidence type="ECO:0000256" key="1">
    <source>
        <dbReference type="ARBA" id="ARBA00006010"/>
    </source>
</evidence>
<dbReference type="EMBL" id="JAGPYM010000038">
    <property type="protein sequence ID" value="KAH6874544.1"/>
    <property type="molecule type" value="Genomic_DNA"/>
</dbReference>
<dbReference type="InterPro" id="IPR006969">
    <property type="entry name" value="Stig-like"/>
</dbReference>
<evidence type="ECO:0000256" key="3">
    <source>
        <dbReference type="SAM" id="SignalP"/>
    </source>
</evidence>
<accession>A0A9P9AJH1</accession>
<proteinExistence type="inferred from homology"/>
<organism evidence="4 5">
    <name type="scientific">Thelonectria olida</name>
    <dbReference type="NCBI Taxonomy" id="1576542"/>
    <lineage>
        <taxon>Eukaryota</taxon>
        <taxon>Fungi</taxon>
        <taxon>Dikarya</taxon>
        <taxon>Ascomycota</taxon>
        <taxon>Pezizomycotina</taxon>
        <taxon>Sordariomycetes</taxon>
        <taxon>Hypocreomycetidae</taxon>
        <taxon>Hypocreales</taxon>
        <taxon>Nectriaceae</taxon>
        <taxon>Thelonectria</taxon>
    </lineage>
</organism>
<evidence type="ECO:0000256" key="2">
    <source>
        <dbReference type="ARBA" id="ARBA00022729"/>
    </source>
</evidence>
<keyword evidence="5" id="KW-1185">Reference proteome</keyword>
<protein>
    <recommendedName>
        <fullName evidence="6">TNFR-Cys domain-containing protein</fullName>
    </recommendedName>
</protein>
<keyword evidence="2 3" id="KW-0732">Signal</keyword>
<evidence type="ECO:0008006" key="6">
    <source>
        <dbReference type="Google" id="ProtNLM"/>
    </source>
</evidence>
<feature type="signal peptide" evidence="3">
    <location>
        <begin position="1"/>
        <end position="21"/>
    </location>
</feature>
<dbReference type="OrthoDB" id="5106853at2759"/>
<name>A0A9P9AJH1_9HYPO</name>
<gene>
    <name evidence="4" type="ORF">B0T10DRAFT_465601</name>
</gene>
<dbReference type="AlphaFoldDB" id="A0A9P9AJH1"/>
<dbReference type="PANTHER" id="PTHR33227:SF48">
    <property type="entry name" value="STIGMA-SPECIFIC STIG1-LIKE PROTEIN 4"/>
    <property type="match status" value="1"/>
</dbReference>
<evidence type="ECO:0000313" key="4">
    <source>
        <dbReference type="EMBL" id="KAH6874544.1"/>
    </source>
</evidence>
<sequence>MKVSAKMIVFNLLLLTTGISAHLANRQGNSECAHWCADNFPTPGADCTSLAAKGEGPCYECGPAAPHHNKILCNGACVPIDNNNCGRCGKKCTGGSSCVGGNCKCPADKPKLCNGMCTNTNTDSNNCGHCGRKCTGGSSCVGGNCKCPTDKPDRCDGTCTNKNTDNNNCGRCGKKCTGGSSCVGGNCKCPADKPDRCDGTCTNKNTDNNNCGRCGKKIGYHPLGATLLIDWLEVYRRIFMRWRLLQTLIAVTVDPVDTSGVCKDDVCYITFSFLLMLCFLLVSMAKNKLEKDISQKCLLISEKVLNIIMGRIIMKLNITDEVLEGNCLS</sequence>